<evidence type="ECO:0000256" key="2">
    <source>
        <dbReference type="ARBA" id="ARBA00009773"/>
    </source>
</evidence>
<keyword evidence="4 6" id="KW-1133">Transmembrane helix</keyword>
<feature type="transmembrane region" description="Helical" evidence="6">
    <location>
        <begin position="25"/>
        <end position="42"/>
    </location>
</feature>
<feature type="transmembrane region" description="Helical" evidence="6">
    <location>
        <begin position="158"/>
        <end position="175"/>
    </location>
</feature>
<feature type="transmembrane region" description="Helical" evidence="6">
    <location>
        <begin position="266"/>
        <end position="285"/>
    </location>
</feature>
<feature type="transmembrane region" description="Helical" evidence="6">
    <location>
        <begin position="297"/>
        <end position="320"/>
    </location>
</feature>
<proteinExistence type="inferred from homology"/>
<dbReference type="Pfam" id="PF01594">
    <property type="entry name" value="AI-2E_transport"/>
    <property type="match status" value="1"/>
</dbReference>
<gene>
    <name evidence="7" type="ordered locus">CLL_A1264</name>
</gene>
<evidence type="ECO:0000256" key="4">
    <source>
        <dbReference type="ARBA" id="ARBA00022989"/>
    </source>
</evidence>
<dbReference type="HOGENOM" id="CLU_031275_4_2_9"/>
<evidence type="ECO:0000256" key="1">
    <source>
        <dbReference type="ARBA" id="ARBA00004141"/>
    </source>
</evidence>
<comment type="similarity">
    <text evidence="2">Belongs to the autoinducer-2 exporter (AI-2E) (TC 2.A.86) family.</text>
</comment>
<dbReference type="GO" id="GO:0016020">
    <property type="term" value="C:membrane"/>
    <property type="evidence" value="ECO:0007669"/>
    <property type="project" value="UniProtKB-SubCell"/>
</dbReference>
<dbReference type="InterPro" id="IPR002549">
    <property type="entry name" value="AI-2E-like"/>
</dbReference>
<evidence type="ECO:0000256" key="5">
    <source>
        <dbReference type="ARBA" id="ARBA00023136"/>
    </source>
</evidence>
<dbReference type="AlphaFoldDB" id="B2TJ46"/>
<organism evidence="7">
    <name type="scientific">Clostridium botulinum (strain Eklund 17B / Type B)</name>
    <dbReference type="NCBI Taxonomy" id="935198"/>
    <lineage>
        <taxon>Bacteria</taxon>
        <taxon>Bacillati</taxon>
        <taxon>Bacillota</taxon>
        <taxon>Clostridia</taxon>
        <taxon>Eubacteriales</taxon>
        <taxon>Clostridiaceae</taxon>
        <taxon>Clostridium</taxon>
    </lineage>
</organism>
<sequence length="336" mass="38328">MLLRAYIIKSNFKVVYNIFEKYKKIISLTILLCVTIIITYIIKYYFRPFLAMIFIFIIASPLYKFMIKINIPDKISGALSIVLVNIFLILIILYLGNEIFNVFQKIYLSNVNTINQIIQDISLELDLQLKKLDLGKSVISIINQESIRRGALTTGEGIIAYFIGNICAFFILVDGEKIKNLILMLFPSEMIKKIKKQKENFSQMFMIEISLVLISTLEIIGGFFILNVSNYFILGILCGILDVLPYVGTIIVFIPIIIYNIVMKDYLTAFGLMCLYLLVQVIREILEAKFLSDKLDIHPLIILISIYIGVEVFGILGILVGPMYSILAKEIVYSSS</sequence>
<dbReference type="EMBL" id="CP001056">
    <property type="protein sequence ID" value="ACD24065.1"/>
    <property type="molecule type" value="Genomic_DNA"/>
</dbReference>
<feature type="transmembrane region" description="Helical" evidence="6">
    <location>
        <begin position="78"/>
        <end position="96"/>
    </location>
</feature>
<protein>
    <submittedName>
        <fullName evidence="7">Membrane protein</fullName>
    </submittedName>
</protein>
<feature type="transmembrane region" description="Helical" evidence="6">
    <location>
        <begin position="205"/>
        <end position="226"/>
    </location>
</feature>
<feature type="transmembrane region" description="Helical" evidence="6">
    <location>
        <begin position="48"/>
        <end position="66"/>
    </location>
</feature>
<evidence type="ECO:0000256" key="6">
    <source>
        <dbReference type="SAM" id="Phobius"/>
    </source>
</evidence>
<dbReference type="PANTHER" id="PTHR21716:SF68">
    <property type="entry name" value="TRANSPORT PROTEIN YTVI-RELATED"/>
    <property type="match status" value="1"/>
</dbReference>
<reference evidence="7" key="1">
    <citation type="submission" date="2009-06" db="EMBL/GenBank/DDBJ databases">
        <authorList>
            <consortium name="US DOE Joint Genome Institute (JGI-PGF)"/>
            <person name="Lucas S."/>
            <person name="Copeland A."/>
            <person name="Lapidus A."/>
            <person name="Glavina del Rio T."/>
            <person name="Dalin E."/>
            <person name="Tice H."/>
            <person name="Bruce D."/>
            <person name="Goodwin L."/>
            <person name="Pitluck S."/>
            <person name="Kyrpides N."/>
            <person name="Mavromatis K."/>
            <person name="Ivanova N."/>
            <person name="Saunders E."/>
            <person name="Brettin T."/>
            <person name="Detter J.C."/>
            <person name="Han C."/>
            <person name="Larimer F."/>
            <person name="Land M."/>
            <person name="Hauser L."/>
            <person name="Markowitz V."/>
            <person name="Cheng J.-F."/>
            <person name="Hugenholtz P."/>
            <person name="Woyke T."/>
            <person name="Wu D."/>
            <person name="Gronow S."/>
            <person name="Klenk H.-P."/>
            <person name="Eisen J.A."/>
        </authorList>
    </citation>
    <scope>NUCLEOTIDE SEQUENCE</scope>
    <source>
        <strain evidence="7">Eklund 17B</strain>
    </source>
</reference>
<name>B2TJ46_CLOBB</name>
<dbReference type="PANTHER" id="PTHR21716">
    <property type="entry name" value="TRANSMEMBRANE PROTEIN"/>
    <property type="match status" value="1"/>
</dbReference>
<keyword evidence="3 6" id="KW-0812">Transmembrane</keyword>
<dbReference type="GO" id="GO:0055085">
    <property type="term" value="P:transmembrane transport"/>
    <property type="evidence" value="ECO:0007669"/>
    <property type="project" value="TreeGrafter"/>
</dbReference>
<dbReference type="KEGG" id="cbk:CLL_A1264"/>
<accession>B2TJ46</accession>
<evidence type="ECO:0000313" key="7">
    <source>
        <dbReference type="EMBL" id="ACD24065.1"/>
    </source>
</evidence>
<comment type="subcellular location">
    <subcellularLocation>
        <location evidence="1">Membrane</location>
        <topology evidence="1">Multi-pass membrane protein</topology>
    </subcellularLocation>
</comment>
<evidence type="ECO:0000256" key="3">
    <source>
        <dbReference type="ARBA" id="ARBA00022692"/>
    </source>
</evidence>
<keyword evidence="5 6" id="KW-0472">Membrane</keyword>
<reference evidence="7" key="2">
    <citation type="submission" date="2009-08" db="EMBL/GenBank/DDBJ databases">
        <authorList>
            <person name="Shrivastava S."/>
            <person name="Brinkac L.M."/>
            <person name="Dodson R.J."/>
            <person name="Harkins D.M."/>
            <person name="Durkin A.S."/>
            <person name="Sutton G."/>
        </authorList>
    </citation>
    <scope>NUCLEOTIDE SEQUENCE</scope>
    <source>
        <strain evidence="7">Eklund 17B</strain>
    </source>
</reference>
<feature type="transmembrane region" description="Helical" evidence="6">
    <location>
        <begin position="232"/>
        <end position="259"/>
    </location>
</feature>